<dbReference type="EMBL" id="CP059066">
    <property type="protein sequence ID" value="QSQ08229.1"/>
    <property type="molecule type" value="Genomic_DNA"/>
</dbReference>
<organism evidence="1 2">
    <name type="scientific">Koleobacter methoxysyntrophicus</name>
    <dbReference type="NCBI Taxonomy" id="2751313"/>
    <lineage>
        <taxon>Bacteria</taxon>
        <taxon>Bacillati</taxon>
        <taxon>Bacillota</taxon>
        <taxon>Clostridia</taxon>
        <taxon>Koleobacterales</taxon>
        <taxon>Koleobacteraceae</taxon>
        <taxon>Koleobacter</taxon>
    </lineage>
</organism>
<evidence type="ECO:0000313" key="2">
    <source>
        <dbReference type="Proteomes" id="UP000662904"/>
    </source>
</evidence>
<sequence length="93" mass="10802">MYKIFIESLSVEDMAPLLKEVKGQGGFQDLIRKLQRQYSSKNQTLVLDYSDIEKMIRYSQHYGQGGFQGRLSTIMVRINDLYSHLSNLLNNVK</sequence>
<protein>
    <submittedName>
        <fullName evidence="1">Uncharacterized protein</fullName>
    </submittedName>
</protein>
<keyword evidence="2" id="KW-1185">Reference proteome</keyword>
<dbReference type="KEGG" id="kme:H0A61_00549"/>
<reference evidence="1" key="1">
    <citation type="submission" date="2020-07" db="EMBL/GenBank/DDBJ databases">
        <title>Koleobacter methoxysyntrophicus gen. nov., sp. nov., a novel anaerobic bacterium isolated from deep subsurface oil field and proposal of Koleobacterales ord. nov. in the phylum Firmicutes.</title>
        <authorList>
            <person name="Sakamoto S."/>
            <person name="Tamaki H."/>
        </authorList>
    </citation>
    <scope>NUCLEOTIDE SEQUENCE</scope>
    <source>
        <strain evidence="1">NRmbB1</strain>
    </source>
</reference>
<accession>A0A8A0RL27</accession>
<name>A0A8A0RL27_9FIRM</name>
<proteinExistence type="predicted"/>
<dbReference type="AlphaFoldDB" id="A0A8A0RL27"/>
<gene>
    <name evidence="1" type="ORF">H0A61_00549</name>
</gene>
<evidence type="ECO:0000313" key="1">
    <source>
        <dbReference type="EMBL" id="QSQ08229.1"/>
    </source>
</evidence>
<dbReference type="Proteomes" id="UP000662904">
    <property type="component" value="Chromosome"/>
</dbReference>